<organism evidence="1">
    <name type="scientific">marine sediment metagenome</name>
    <dbReference type="NCBI Taxonomy" id="412755"/>
    <lineage>
        <taxon>unclassified sequences</taxon>
        <taxon>metagenomes</taxon>
        <taxon>ecological metagenomes</taxon>
    </lineage>
</organism>
<evidence type="ECO:0000313" key="1">
    <source>
        <dbReference type="EMBL" id="KKM61777.1"/>
    </source>
</evidence>
<proteinExistence type="predicted"/>
<dbReference type="AlphaFoldDB" id="A0A0F9LXK9"/>
<sequence>MSRRDAKIVSKQIKMHTKSHQRPYKCRVCGNYHLYTLHKDKGDTDECV</sequence>
<protein>
    <submittedName>
        <fullName evidence="1">Uncharacterized protein</fullName>
    </submittedName>
</protein>
<comment type="caution">
    <text evidence="1">The sequence shown here is derived from an EMBL/GenBank/DDBJ whole genome shotgun (WGS) entry which is preliminary data.</text>
</comment>
<accession>A0A0F9LXK9</accession>
<name>A0A0F9LXK9_9ZZZZ</name>
<gene>
    <name evidence="1" type="ORF">LCGC14_1528390</name>
</gene>
<reference evidence="1" key="1">
    <citation type="journal article" date="2015" name="Nature">
        <title>Complex archaea that bridge the gap between prokaryotes and eukaryotes.</title>
        <authorList>
            <person name="Spang A."/>
            <person name="Saw J.H."/>
            <person name="Jorgensen S.L."/>
            <person name="Zaremba-Niedzwiedzka K."/>
            <person name="Martijn J."/>
            <person name="Lind A.E."/>
            <person name="van Eijk R."/>
            <person name="Schleper C."/>
            <person name="Guy L."/>
            <person name="Ettema T.J."/>
        </authorList>
    </citation>
    <scope>NUCLEOTIDE SEQUENCE</scope>
</reference>
<dbReference type="EMBL" id="LAZR01011421">
    <property type="protein sequence ID" value="KKM61777.1"/>
    <property type="molecule type" value="Genomic_DNA"/>
</dbReference>